<organism evidence="7 8">
    <name type="scientific">Gordonia defluvii</name>
    <dbReference type="NCBI Taxonomy" id="283718"/>
    <lineage>
        <taxon>Bacteria</taxon>
        <taxon>Bacillati</taxon>
        <taxon>Actinomycetota</taxon>
        <taxon>Actinomycetes</taxon>
        <taxon>Mycobacteriales</taxon>
        <taxon>Gordoniaceae</taxon>
        <taxon>Gordonia</taxon>
    </lineage>
</organism>
<proteinExistence type="inferred from homology"/>
<evidence type="ECO:0000256" key="4">
    <source>
        <dbReference type="RuleBase" id="RU003557"/>
    </source>
</evidence>
<comment type="caution">
    <text evidence="7">The sequence shown here is derived from an EMBL/GenBank/DDBJ whole genome shotgun (WGS) entry which is preliminary data.</text>
</comment>
<dbReference type="Pfam" id="PF02803">
    <property type="entry name" value="Thiolase_C"/>
    <property type="match status" value="1"/>
</dbReference>
<protein>
    <submittedName>
        <fullName evidence="7">Acetyl-CoA C-acetyltransferase</fullName>
    </submittedName>
</protein>
<evidence type="ECO:0000313" key="7">
    <source>
        <dbReference type="EMBL" id="GAA3032198.1"/>
    </source>
</evidence>
<comment type="similarity">
    <text evidence="1 4">Belongs to the thiolase-like superfamily. Thiolase family.</text>
</comment>
<sequence>MTRTTPLAPAAPRDAWIFDYVRTPRGKASPKGGLHEHTATDLLMHLMSALSGRGLDPGVVADVIIGCASQLNEQGANPARVAALRAGWGHQVPGMMVNRFCASGIDAVATAAARVKAGDADLVVAGGVETVSRVPIFSDGGPLWTDPETITDVGSIHMGVAADLNATLDGYAREDLDAYGVRSQQRAAQAWSAGRFDNAVIPVPRAGGEDMAADELVRPSTNLASQAALAPAFADLGAAGQDAIALGAFPELASIEHLHTVGTAPAMADGAALLVVGTREAGERAGLTPRARIVTSVAVAGHPVRMLTAGQDAVELALARSGLSADDVACFEFAEAFAALCLRFERDLTIDAEHGDDRMNPNGGTLAMGHAFGATGTIMIGGCVEELERRQGRWGVAAVSGAAGLGSAVVIER</sequence>
<dbReference type="InterPro" id="IPR002155">
    <property type="entry name" value="Thiolase"/>
</dbReference>
<dbReference type="InterPro" id="IPR020617">
    <property type="entry name" value="Thiolase_C"/>
</dbReference>
<evidence type="ECO:0000256" key="2">
    <source>
        <dbReference type="ARBA" id="ARBA00022679"/>
    </source>
</evidence>
<dbReference type="EMBL" id="BAAAVS010000019">
    <property type="protein sequence ID" value="GAA3032198.1"/>
    <property type="molecule type" value="Genomic_DNA"/>
</dbReference>
<evidence type="ECO:0000259" key="5">
    <source>
        <dbReference type="Pfam" id="PF00108"/>
    </source>
</evidence>
<evidence type="ECO:0000313" key="8">
    <source>
        <dbReference type="Proteomes" id="UP001501035"/>
    </source>
</evidence>
<evidence type="ECO:0000259" key="6">
    <source>
        <dbReference type="Pfam" id="PF02803"/>
    </source>
</evidence>
<dbReference type="SUPFAM" id="SSF53901">
    <property type="entry name" value="Thiolase-like"/>
    <property type="match status" value="2"/>
</dbReference>
<keyword evidence="2 4" id="KW-0808">Transferase</keyword>
<dbReference type="PIRSF" id="PIRSF000429">
    <property type="entry name" value="Ac-CoA_Ac_transf"/>
    <property type="match status" value="1"/>
</dbReference>
<keyword evidence="8" id="KW-1185">Reference proteome</keyword>
<dbReference type="InterPro" id="IPR020615">
    <property type="entry name" value="Thiolase_acyl_enz_int_AS"/>
</dbReference>
<dbReference type="PROSITE" id="PS00098">
    <property type="entry name" value="THIOLASE_1"/>
    <property type="match status" value="1"/>
</dbReference>
<dbReference type="Pfam" id="PF00108">
    <property type="entry name" value="Thiolase_N"/>
    <property type="match status" value="1"/>
</dbReference>
<dbReference type="InterPro" id="IPR020616">
    <property type="entry name" value="Thiolase_N"/>
</dbReference>
<dbReference type="PANTHER" id="PTHR43365">
    <property type="entry name" value="BLR7806 PROTEIN"/>
    <property type="match status" value="1"/>
</dbReference>
<evidence type="ECO:0000256" key="1">
    <source>
        <dbReference type="ARBA" id="ARBA00010982"/>
    </source>
</evidence>
<dbReference type="NCBIfam" id="TIGR01930">
    <property type="entry name" value="AcCoA-C-Actrans"/>
    <property type="match status" value="1"/>
</dbReference>
<reference evidence="8" key="1">
    <citation type="journal article" date="2019" name="Int. J. Syst. Evol. Microbiol.">
        <title>The Global Catalogue of Microorganisms (GCM) 10K type strain sequencing project: providing services to taxonomists for standard genome sequencing and annotation.</title>
        <authorList>
            <consortium name="The Broad Institute Genomics Platform"/>
            <consortium name="The Broad Institute Genome Sequencing Center for Infectious Disease"/>
            <person name="Wu L."/>
            <person name="Ma J."/>
        </authorList>
    </citation>
    <scope>NUCLEOTIDE SEQUENCE [LARGE SCALE GENOMIC DNA]</scope>
    <source>
        <strain evidence="8">JCM 14234</strain>
    </source>
</reference>
<name>A0ABP6L4I2_9ACTN</name>
<keyword evidence="3 4" id="KW-0012">Acyltransferase</keyword>
<dbReference type="RefSeq" id="WP_290704555.1">
    <property type="nucleotide sequence ID" value="NZ_BAAAVS010000019.1"/>
</dbReference>
<evidence type="ECO:0000256" key="3">
    <source>
        <dbReference type="ARBA" id="ARBA00023315"/>
    </source>
</evidence>
<gene>
    <name evidence="7" type="ORF">GCM10010528_11740</name>
</gene>
<dbReference type="Gene3D" id="3.40.47.10">
    <property type="match status" value="2"/>
</dbReference>
<dbReference type="Proteomes" id="UP001501035">
    <property type="component" value="Unassembled WGS sequence"/>
</dbReference>
<dbReference type="CDD" id="cd00751">
    <property type="entry name" value="thiolase"/>
    <property type="match status" value="1"/>
</dbReference>
<dbReference type="InterPro" id="IPR016039">
    <property type="entry name" value="Thiolase-like"/>
</dbReference>
<feature type="domain" description="Thiolase C-terminal" evidence="6">
    <location>
        <begin position="288"/>
        <end position="413"/>
    </location>
</feature>
<accession>A0ABP6L4I2</accession>
<feature type="domain" description="Thiolase N-terminal" evidence="5">
    <location>
        <begin position="17"/>
        <end position="237"/>
    </location>
</feature>
<dbReference type="PANTHER" id="PTHR43365:SF1">
    <property type="entry name" value="ACETYL-COA C-ACYLTRANSFERASE"/>
    <property type="match status" value="1"/>
</dbReference>